<dbReference type="AlphaFoldDB" id="A0A410WR34"/>
<keyword evidence="4" id="KW-1185">Reference proteome</keyword>
<protein>
    <submittedName>
        <fullName evidence="2">Uncharacterized protein</fullName>
    </submittedName>
</protein>
<sequence>MSVVLKDKFSSNMDKANLVFAWQVVDNLTVEEAQEAARIITETVANNAKSGKVKLLVDNRFMERDRRPIVFTPEVNSIWEEAQRTVFPHVSHIAVLCSGSIMKMQMDRISRNSNISDIQKSYWNKEDQVMLKEAFDFLGINSNDLVKNK</sequence>
<dbReference type="GeneID" id="95373979"/>
<dbReference type="EMBL" id="CP026520">
    <property type="protein sequence ID" value="QAV16889.1"/>
    <property type="molecule type" value="Genomic_DNA"/>
</dbReference>
<dbReference type="EMBL" id="JAMDMJ010000002">
    <property type="protein sequence ID" value="MCY9594652.1"/>
    <property type="molecule type" value="Genomic_DNA"/>
</dbReference>
<dbReference type="KEGG" id="pchi:PC41400_03990"/>
<gene>
    <name evidence="1" type="ORF">M5X16_02560</name>
    <name evidence="2" type="ORF">PC41400_03990</name>
</gene>
<dbReference type="OrthoDB" id="5461347at2"/>
<proteinExistence type="predicted"/>
<evidence type="ECO:0000313" key="3">
    <source>
        <dbReference type="Proteomes" id="UP000288943"/>
    </source>
</evidence>
<evidence type="ECO:0000313" key="4">
    <source>
        <dbReference type="Proteomes" id="UP001527202"/>
    </source>
</evidence>
<reference evidence="1 4" key="2">
    <citation type="submission" date="2022-05" db="EMBL/GenBank/DDBJ databases">
        <title>Genome Sequencing of Bee-Associated Microbes.</title>
        <authorList>
            <person name="Dunlap C."/>
        </authorList>
    </citation>
    <scope>NUCLEOTIDE SEQUENCE [LARGE SCALE GENOMIC DNA]</scope>
    <source>
        <strain evidence="1 4">NRRL B-23120</strain>
    </source>
</reference>
<evidence type="ECO:0000313" key="1">
    <source>
        <dbReference type="EMBL" id="MCY9594652.1"/>
    </source>
</evidence>
<dbReference type="Proteomes" id="UP001527202">
    <property type="component" value="Unassembled WGS sequence"/>
</dbReference>
<organism evidence="2 3">
    <name type="scientific">Paenibacillus chitinolyticus</name>
    <dbReference type="NCBI Taxonomy" id="79263"/>
    <lineage>
        <taxon>Bacteria</taxon>
        <taxon>Bacillati</taxon>
        <taxon>Bacillota</taxon>
        <taxon>Bacilli</taxon>
        <taxon>Bacillales</taxon>
        <taxon>Paenibacillaceae</taxon>
        <taxon>Paenibacillus</taxon>
    </lineage>
</organism>
<dbReference type="Proteomes" id="UP000288943">
    <property type="component" value="Chromosome"/>
</dbReference>
<evidence type="ECO:0000313" key="2">
    <source>
        <dbReference type="EMBL" id="QAV16889.1"/>
    </source>
</evidence>
<dbReference type="RefSeq" id="WP_042232136.1">
    <property type="nucleotide sequence ID" value="NZ_CP026520.1"/>
</dbReference>
<accession>A0A410WR34</accession>
<reference evidence="2 3" key="1">
    <citation type="submission" date="2018-01" db="EMBL/GenBank/DDBJ databases">
        <title>The whole genome sequencing and assembly of Paenibacillus chitinolyticus KCCM 41400 strain.</title>
        <authorList>
            <person name="Kim J.-Y."/>
            <person name="Park M.-K."/>
            <person name="Lee Y.-J."/>
            <person name="Yi H."/>
            <person name="Bahn Y.-S."/>
            <person name="Kim J.F."/>
            <person name="Lee D.-W."/>
        </authorList>
    </citation>
    <scope>NUCLEOTIDE SEQUENCE [LARGE SCALE GENOMIC DNA]</scope>
    <source>
        <strain evidence="2 3">KCCM 41400</strain>
    </source>
</reference>
<name>A0A410WR34_9BACL</name>